<feature type="chain" id="PRO_5022946772" evidence="7">
    <location>
        <begin position="28"/>
        <end position="1296"/>
    </location>
</feature>
<gene>
    <name evidence="9" type="ORF">FS935_08370</name>
</gene>
<dbReference type="SMART" id="SM00327">
    <property type="entry name" value="VWA"/>
    <property type="match status" value="1"/>
</dbReference>
<dbReference type="PROSITE" id="PS00018">
    <property type="entry name" value="EF_HAND_1"/>
    <property type="match status" value="1"/>
</dbReference>
<keyword evidence="3 7" id="KW-0732">Signal</keyword>
<dbReference type="Pfam" id="PF26363">
    <property type="entry name" value="Phospholipase-like"/>
    <property type="match status" value="1"/>
</dbReference>
<name>A0A5C6VZT4_9BACI</name>
<evidence type="ECO:0000313" key="9">
    <source>
        <dbReference type="EMBL" id="TXC90913.1"/>
    </source>
</evidence>
<dbReference type="CDD" id="cd00198">
    <property type="entry name" value="vWFA"/>
    <property type="match status" value="1"/>
</dbReference>
<sequence length="1296" mass="145652">MKNKWTLSLFIAVILCLFLPQNQIVQAEGNFSNLDVTVSTDKESYDVGDEIVYTLDIANLVGSKGKDIVVTTTLPEGLVVESTDAELIDNKLVWDINSIEEFGSVIVSFTAKVTEATPTAPPIDPEIEDPKEDEKEEKNEDKKEQQKDDAQDEAPIVVEKVGNDKDGASKDKDPSLSPQTGDSTNLMIYIVALILSILVMFIAYRELKKKRLKKEVTFLVVLAMLIPSFSLANAEEQKEIIEKTHKIVIDGEEYELTTTVEAVLDVDTTLMLKASRSFGFSTLKWNAVEGAGYQVKRGLTPSNLDVIAENVTQNSYVDESSKADETYYYLVTAQKDGKEMYRSTLVMVKPFVDRDEDGIADEEEAVYQTDADNPDTDGDLLKDGEEVYIHQTNPIKKDTDEDGLSDDYELNVTKTDPNLVDTDNNGTSDANEDVDQDTLSNQKEQELNTDPYKDDTDLDDITDQVEINKGTDPTKYDTDEDNLSDSQEVPLGFDPTKQDTDGNGIIDGNEVIPVQTEPNKFNTNEFVVPSVTIHSAAEDGMSTTITSLEGDAVLNDQIPGYIGPAYEFNSDVQFSNAEMTFTYDESVVSEDFKPEIFYYNEDLKRLERLENQVHNPENNTVTTTVEHFSKYILLNGQKWDEVWEKEIRPPDLDDSGKVKNLDVVFSIDSSGSMSSMDPQELRKYATKNFVDALRDTDRSAVVDFDDDGRITIDLTIEKEKVKMKIDEIDSSGGTNLYDGIKTAVDAFDEQSKDHTKYVIFLTDGDGYWNEDALEYAKQEGVIIYTIGLGNGVNRTLLERIATETQGKYYFATDANQLDEVLKDTAGDTVDYTKDEDLDGIPDYLEEGGLLRSGEGKTFFDNTKDTDGDGLMDGAQDIDSDGDGLNDGEEMTTFYDEIDDKIYFKMFSDPLLVDSDRDGLNDKDEKQDERMKYNITAKHSLMFSKLSYVDLEGNIASGVYYVPAMAYQPDDKGAEIRSHFPRKYADPVSELTGWNLIAADDNDAFTGFSAIALQHTSSNEIVIAYRGSDSFEDKTDLITDWLFTNVAGNLFGAFDDQANKAVEFAAEVILDNPDSKIYVTGHSLGGWLAQIASYRLQENTVDEIYSDLPWNEKKKEKIESALNDGNYVLTRTFNAAPFFGPNALHDLGSDIATSVTPVVPWATVNGDNYNSKVYNHQMSFDILHVIDHYMDAEKLGKEFGAYDYDGKDYNDFDYEFLTKITKLYEDEKWDYSETYWDLLLYQYKLTFKDFLDELAETDTQIAKEKEEFFDAAGEAAEAHSLNNFYDYLHDIRVNEGI</sequence>
<dbReference type="InterPro" id="IPR002035">
    <property type="entry name" value="VWF_A"/>
</dbReference>
<keyword evidence="6" id="KW-1133">Transmembrane helix</keyword>
<feature type="compositionally biased region" description="Basic and acidic residues" evidence="5">
    <location>
        <begin position="132"/>
        <end position="149"/>
    </location>
</feature>
<organism evidence="9 10">
    <name type="scientific">Metabacillus litoralis</name>
    <dbReference type="NCBI Taxonomy" id="152268"/>
    <lineage>
        <taxon>Bacteria</taxon>
        <taxon>Bacillati</taxon>
        <taxon>Bacillota</taxon>
        <taxon>Bacilli</taxon>
        <taxon>Bacillales</taxon>
        <taxon>Bacillaceae</taxon>
        <taxon>Metabacillus</taxon>
    </lineage>
</organism>
<dbReference type="InterPro" id="IPR001434">
    <property type="entry name" value="OmcB-like_DUF11"/>
</dbReference>
<evidence type="ECO:0000256" key="7">
    <source>
        <dbReference type="SAM" id="SignalP"/>
    </source>
</evidence>
<dbReference type="Proteomes" id="UP000321363">
    <property type="component" value="Unassembled WGS sequence"/>
</dbReference>
<protein>
    <submittedName>
        <fullName evidence="9">VWA domain-containing protein</fullName>
    </submittedName>
</protein>
<dbReference type="RefSeq" id="WP_146947497.1">
    <property type="nucleotide sequence ID" value="NZ_VOQF01000005.1"/>
</dbReference>
<dbReference type="GO" id="GO:0006629">
    <property type="term" value="P:lipid metabolic process"/>
    <property type="evidence" value="ECO:0007669"/>
    <property type="project" value="InterPro"/>
</dbReference>
<reference evidence="9 10" key="1">
    <citation type="journal article" date="2005" name="Int. J. Syst. Evol. Microbiol.">
        <title>Bacillus litoralis sp. nov., isolated from a tidal flat of the Yellow Sea in Korea.</title>
        <authorList>
            <person name="Yoon J.H."/>
            <person name="Oh T.K."/>
        </authorList>
    </citation>
    <scope>NUCLEOTIDE SEQUENCE [LARGE SCALE GENOMIC DNA]</scope>
    <source>
        <strain evidence="9 10">SW-211</strain>
    </source>
</reference>
<dbReference type="SUPFAM" id="SSF53300">
    <property type="entry name" value="vWA-like"/>
    <property type="match status" value="1"/>
</dbReference>
<dbReference type="PROSITE" id="PS50234">
    <property type="entry name" value="VWFA"/>
    <property type="match status" value="1"/>
</dbReference>
<feature type="transmembrane region" description="Helical" evidence="6">
    <location>
        <begin position="186"/>
        <end position="204"/>
    </location>
</feature>
<dbReference type="InterPro" id="IPR050525">
    <property type="entry name" value="ECM_Assembly_Org"/>
</dbReference>
<keyword evidence="6" id="KW-0812">Transmembrane</keyword>
<dbReference type="SUPFAM" id="SSF53474">
    <property type="entry name" value="alpha/beta-Hydrolases"/>
    <property type="match status" value="1"/>
</dbReference>
<feature type="signal peptide" evidence="7">
    <location>
        <begin position="1"/>
        <end position="27"/>
    </location>
</feature>
<dbReference type="Pfam" id="PF00092">
    <property type="entry name" value="VWA"/>
    <property type="match status" value="1"/>
</dbReference>
<keyword evidence="10" id="KW-1185">Reference proteome</keyword>
<accession>A0A5C6VZT4</accession>
<evidence type="ECO:0000313" key="10">
    <source>
        <dbReference type="Proteomes" id="UP000321363"/>
    </source>
</evidence>
<dbReference type="InterPro" id="IPR013783">
    <property type="entry name" value="Ig-like_fold"/>
</dbReference>
<evidence type="ECO:0000256" key="5">
    <source>
        <dbReference type="SAM" id="MobiDB-lite"/>
    </source>
</evidence>
<dbReference type="OrthoDB" id="6372180at2"/>
<evidence type="ECO:0000256" key="2">
    <source>
        <dbReference type="ARBA" id="ARBA00022525"/>
    </source>
</evidence>
<feature type="compositionally biased region" description="Basic and acidic residues" evidence="5">
    <location>
        <begin position="443"/>
        <end position="455"/>
    </location>
</feature>
<comment type="subcellular location">
    <subcellularLocation>
        <location evidence="1">Secreted</location>
    </subcellularLocation>
</comment>
<dbReference type="InterPro" id="IPR029058">
    <property type="entry name" value="AB_hydrolase_fold"/>
</dbReference>
<proteinExistence type="predicted"/>
<feature type="domain" description="VWFA" evidence="8">
    <location>
        <begin position="662"/>
        <end position="824"/>
    </location>
</feature>
<dbReference type="PANTHER" id="PTHR24020">
    <property type="entry name" value="COLLAGEN ALPHA"/>
    <property type="match status" value="1"/>
</dbReference>
<evidence type="ECO:0000256" key="3">
    <source>
        <dbReference type="ARBA" id="ARBA00022729"/>
    </source>
</evidence>
<feature type="region of interest" description="Disordered" evidence="5">
    <location>
        <begin position="391"/>
        <end position="504"/>
    </location>
</feature>
<evidence type="ECO:0000256" key="6">
    <source>
        <dbReference type="SAM" id="Phobius"/>
    </source>
</evidence>
<keyword evidence="4" id="KW-0106">Calcium</keyword>
<comment type="caution">
    <text evidence="9">The sequence shown here is derived from an EMBL/GenBank/DDBJ whole genome shotgun (WGS) entry which is preliminary data.</text>
</comment>
<feature type="compositionally biased region" description="Basic and acidic residues" evidence="5">
    <location>
        <begin position="161"/>
        <end position="174"/>
    </location>
</feature>
<evidence type="ECO:0000259" key="8">
    <source>
        <dbReference type="PROSITE" id="PS50234"/>
    </source>
</evidence>
<dbReference type="EMBL" id="VOQF01000005">
    <property type="protein sequence ID" value="TXC90913.1"/>
    <property type="molecule type" value="Genomic_DNA"/>
</dbReference>
<evidence type="ECO:0000256" key="1">
    <source>
        <dbReference type="ARBA" id="ARBA00004613"/>
    </source>
</evidence>
<dbReference type="Gene3D" id="2.60.40.10">
    <property type="entry name" value="Immunoglobulins"/>
    <property type="match status" value="1"/>
</dbReference>
<keyword evidence="2" id="KW-0964">Secreted</keyword>
<dbReference type="InterPro" id="IPR018247">
    <property type="entry name" value="EF_Hand_1_Ca_BS"/>
</dbReference>
<keyword evidence="6" id="KW-0472">Membrane</keyword>
<dbReference type="InterPro" id="IPR036465">
    <property type="entry name" value="vWFA_dom_sf"/>
</dbReference>
<dbReference type="Gene3D" id="3.40.50.410">
    <property type="entry name" value="von Willebrand factor, type A domain"/>
    <property type="match status" value="1"/>
</dbReference>
<dbReference type="Gene3D" id="3.40.50.1820">
    <property type="entry name" value="alpha/beta hydrolase"/>
    <property type="match status" value="1"/>
</dbReference>
<feature type="transmembrane region" description="Helical" evidence="6">
    <location>
        <begin position="216"/>
        <end position="234"/>
    </location>
</feature>
<dbReference type="Pfam" id="PF18884">
    <property type="entry name" value="TSP3_bac"/>
    <property type="match status" value="4"/>
</dbReference>
<feature type="compositionally biased region" description="Polar residues" evidence="5">
    <location>
        <begin position="412"/>
        <end position="429"/>
    </location>
</feature>
<feature type="region of interest" description="Disordered" evidence="5">
    <location>
        <begin position="117"/>
        <end position="178"/>
    </location>
</feature>
<dbReference type="InterPro" id="IPR059100">
    <property type="entry name" value="TSP3_bac"/>
</dbReference>
<dbReference type="Pfam" id="PF01345">
    <property type="entry name" value="DUF11"/>
    <property type="match status" value="1"/>
</dbReference>
<feature type="compositionally biased region" description="Acidic residues" evidence="5">
    <location>
        <begin position="400"/>
        <end position="409"/>
    </location>
</feature>
<evidence type="ECO:0000256" key="4">
    <source>
        <dbReference type="ARBA" id="ARBA00022837"/>
    </source>
</evidence>
<dbReference type="PANTHER" id="PTHR24020:SF84">
    <property type="entry name" value="VWFA DOMAIN-CONTAINING PROTEIN"/>
    <property type="match status" value="1"/>
</dbReference>